<protein>
    <submittedName>
        <fullName evidence="4">Uncharacterized protein</fullName>
    </submittedName>
</protein>
<dbReference type="EMBL" id="JAEHOC010000011">
    <property type="protein sequence ID" value="KAG2437172.1"/>
    <property type="molecule type" value="Genomic_DNA"/>
</dbReference>
<evidence type="ECO:0000256" key="3">
    <source>
        <dbReference type="SAM" id="SignalP"/>
    </source>
</evidence>
<name>A0A835W1J9_CHLIN</name>
<dbReference type="Gene3D" id="3.40.50.1110">
    <property type="entry name" value="SGNH hydrolase"/>
    <property type="match status" value="1"/>
</dbReference>
<dbReference type="Pfam" id="PF00657">
    <property type="entry name" value="Lipase_GDSL"/>
    <property type="match status" value="1"/>
</dbReference>
<dbReference type="OrthoDB" id="542268at2759"/>
<proteinExistence type="inferred from homology"/>
<dbReference type="Proteomes" id="UP000650467">
    <property type="component" value="Unassembled WGS sequence"/>
</dbReference>
<dbReference type="SUPFAM" id="SSF52266">
    <property type="entry name" value="SGNH hydrolase"/>
    <property type="match status" value="1"/>
</dbReference>
<keyword evidence="3" id="KW-0732">Signal</keyword>
<feature type="chain" id="PRO_5032608774" evidence="3">
    <location>
        <begin position="28"/>
        <end position="332"/>
    </location>
</feature>
<keyword evidence="5" id="KW-1185">Reference proteome</keyword>
<comment type="similarity">
    <text evidence="1">Belongs to the 'GDSL' lipolytic enzyme family.</text>
</comment>
<evidence type="ECO:0000256" key="2">
    <source>
        <dbReference type="ARBA" id="ARBA00022801"/>
    </source>
</evidence>
<sequence length="332" mass="36056">MKAIVGRAAHVALPILLLLQFNKFVYAVTYQYILFGDSLTDTGNVFQESGIPDPAIYYKGRFTNGPNWVDYLNATLSSKHTVQIFNYAYGAGVACPRYLNTTKFPYGRDSANQTATFLADLARGKILTGKDTRHISISWFAANDMSVGMEQALMGGRSMAAAGAEIVSNLVSCLTQHVAALAAAGVHEVVLIPQSPVQTSPLVPPAFRAFVAQLVGSVDVALVQAVAAVNAQLEAAPPGSPASRAHVYLLGDSKWMARLLPAIQPPFKYTTGVQCLTNPDAMALTATVRVCDRPNDYAFYDHLHPTTLYHRWFALNALLPRLQLFRLAPRDV</sequence>
<keyword evidence="2" id="KW-0378">Hydrolase</keyword>
<dbReference type="PANTHER" id="PTHR45648:SF22">
    <property type="entry name" value="GDSL LIPASE_ACYLHYDROLASE FAMILY PROTEIN (AFU_ORTHOLOGUE AFUA_4G14700)"/>
    <property type="match status" value="1"/>
</dbReference>
<gene>
    <name evidence="4" type="ORF">HXX76_005836</name>
</gene>
<dbReference type="PANTHER" id="PTHR45648">
    <property type="entry name" value="GDSL LIPASE/ACYLHYDROLASE FAMILY PROTEIN (AFU_ORTHOLOGUE AFUA_4G14700)"/>
    <property type="match status" value="1"/>
</dbReference>
<evidence type="ECO:0000256" key="1">
    <source>
        <dbReference type="ARBA" id="ARBA00008668"/>
    </source>
</evidence>
<dbReference type="InterPro" id="IPR051058">
    <property type="entry name" value="GDSL_Est/Lipase"/>
</dbReference>
<dbReference type="GO" id="GO:0016788">
    <property type="term" value="F:hydrolase activity, acting on ester bonds"/>
    <property type="evidence" value="ECO:0007669"/>
    <property type="project" value="InterPro"/>
</dbReference>
<comment type="caution">
    <text evidence="4">The sequence shown here is derived from an EMBL/GenBank/DDBJ whole genome shotgun (WGS) entry which is preliminary data.</text>
</comment>
<evidence type="ECO:0000313" key="5">
    <source>
        <dbReference type="Proteomes" id="UP000650467"/>
    </source>
</evidence>
<feature type="signal peptide" evidence="3">
    <location>
        <begin position="1"/>
        <end position="27"/>
    </location>
</feature>
<evidence type="ECO:0000313" key="4">
    <source>
        <dbReference type="EMBL" id="KAG2437172.1"/>
    </source>
</evidence>
<dbReference type="AlphaFoldDB" id="A0A835W1J9"/>
<accession>A0A835W1J9</accession>
<organism evidence="4 5">
    <name type="scientific">Chlamydomonas incerta</name>
    <dbReference type="NCBI Taxonomy" id="51695"/>
    <lineage>
        <taxon>Eukaryota</taxon>
        <taxon>Viridiplantae</taxon>
        <taxon>Chlorophyta</taxon>
        <taxon>core chlorophytes</taxon>
        <taxon>Chlorophyceae</taxon>
        <taxon>CS clade</taxon>
        <taxon>Chlamydomonadales</taxon>
        <taxon>Chlamydomonadaceae</taxon>
        <taxon>Chlamydomonas</taxon>
    </lineage>
</organism>
<dbReference type="InterPro" id="IPR036514">
    <property type="entry name" value="SGNH_hydro_sf"/>
</dbReference>
<reference evidence="4" key="1">
    <citation type="journal article" date="2020" name="bioRxiv">
        <title>Comparative genomics of Chlamydomonas.</title>
        <authorList>
            <person name="Craig R.J."/>
            <person name="Hasan A.R."/>
            <person name="Ness R.W."/>
            <person name="Keightley P.D."/>
        </authorList>
    </citation>
    <scope>NUCLEOTIDE SEQUENCE</scope>
    <source>
        <strain evidence="4">SAG 7.73</strain>
    </source>
</reference>
<dbReference type="InterPro" id="IPR001087">
    <property type="entry name" value="GDSL"/>
</dbReference>